<evidence type="ECO:0000256" key="5">
    <source>
        <dbReference type="SAM" id="MobiDB-lite"/>
    </source>
</evidence>
<dbReference type="InterPro" id="IPR016162">
    <property type="entry name" value="Ald_DH_N"/>
</dbReference>
<evidence type="ECO:0000256" key="3">
    <source>
        <dbReference type="PROSITE-ProRule" id="PRU10007"/>
    </source>
</evidence>
<evidence type="ECO:0000313" key="7">
    <source>
        <dbReference type="EMBL" id="SEL87189.1"/>
    </source>
</evidence>
<dbReference type="GO" id="GO:0016620">
    <property type="term" value="F:oxidoreductase activity, acting on the aldehyde or oxo group of donors, NAD or NADP as acceptor"/>
    <property type="evidence" value="ECO:0007669"/>
    <property type="project" value="InterPro"/>
</dbReference>
<comment type="similarity">
    <text evidence="1 4">Belongs to the aldehyde dehydrogenase family.</text>
</comment>
<evidence type="ECO:0000256" key="1">
    <source>
        <dbReference type="ARBA" id="ARBA00009986"/>
    </source>
</evidence>
<dbReference type="InterPro" id="IPR029510">
    <property type="entry name" value="Ald_DH_CS_GLU"/>
</dbReference>
<dbReference type="EMBL" id="FOAZ01000014">
    <property type="protein sequence ID" value="SEL87189.1"/>
    <property type="molecule type" value="Genomic_DNA"/>
</dbReference>
<dbReference type="OrthoDB" id="6882680at2"/>
<evidence type="ECO:0000259" key="6">
    <source>
        <dbReference type="Pfam" id="PF00171"/>
    </source>
</evidence>
<dbReference type="SUPFAM" id="SSF53720">
    <property type="entry name" value="ALDH-like"/>
    <property type="match status" value="1"/>
</dbReference>
<feature type="region of interest" description="Disordered" evidence="5">
    <location>
        <begin position="1"/>
        <end position="23"/>
    </location>
</feature>
<evidence type="ECO:0000313" key="8">
    <source>
        <dbReference type="Proteomes" id="UP000183015"/>
    </source>
</evidence>
<dbReference type="AlphaFoldDB" id="A0A1H7TRP6"/>
<protein>
    <submittedName>
        <fullName evidence="7">Betaine-aldehyde dehydrogenase</fullName>
    </submittedName>
</protein>
<dbReference type="InterPro" id="IPR015590">
    <property type="entry name" value="Aldehyde_DH_dom"/>
</dbReference>
<evidence type="ECO:0000256" key="2">
    <source>
        <dbReference type="ARBA" id="ARBA00023002"/>
    </source>
</evidence>
<dbReference type="eggNOG" id="COG1012">
    <property type="taxonomic scope" value="Bacteria"/>
</dbReference>
<evidence type="ECO:0000256" key="4">
    <source>
        <dbReference type="RuleBase" id="RU003345"/>
    </source>
</evidence>
<accession>A0A1H7TRP6</accession>
<dbReference type="FunFam" id="3.40.605.10:FF:000007">
    <property type="entry name" value="NAD/NADP-dependent betaine aldehyde dehydrogenase"/>
    <property type="match status" value="1"/>
</dbReference>
<reference evidence="8" key="1">
    <citation type="submission" date="2016-10" db="EMBL/GenBank/DDBJ databases">
        <authorList>
            <person name="Varghese N."/>
        </authorList>
    </citation>
    <scope>NUCLEOTIDE SEQUENCE [LARGE SCALE GENOMIC DNA]</scope>
    <source>
        <strain evidence="8">DSM 45096 / BCRC 16803 / CGMCC 4.1857 / CIP 109030 / JCM 12277 / KCTC 19219 / NBRC 100920 / 33214</strain>
    </source>
</reference>
<dbReference type="RefSeq" id="WP_042454864.1">
    <property type="nucleotide sequence ID" value="NZ_BBPN01000035.1"/>
</dbReference>
<dbReference type="FunFam" id="3.40.309.10:FF:000009">
    <property type="entry name" value="Aldehyde dehydrogenase A"/>
    <property type="match status" value="1"/>
</dbReference>
<name>A0A1H7TRP6_STRJI</name>
<dbReference type="NCBIfam" id="NF010000">
    <property type="entry name" value="PRK13473.1"/>
    <property type="match status" value="1"/>
</dbReference>
<dbReference type="Proteomes" id="UP000183015">
    <property type="component" value="Unassembled WGS sequence"/>
</dbReference>
<dbReference type="InterPro" id="IPR016161">
    <property type="entry name" value="Ald_DH/histidinol_DH"/>
</dbReference>
<keyword evidence="2 4" id="KW-0560">Oxidoreductase</keyword>
<sequence length="496" mass="51658">MTDGQHVDGLLIDGTSRPGGGAVRTLLDPATGEPVAEITESSPAEVAAAVASARTAAAGWADHTAGERARVLLKLADLVEEHAEELTELEVRESGKPWATFRDGELPFAADNLRFFAGSARSLDGTGAGVLSKGYTSMLVRRPIGVIGSIAPWNFPLVMAVWKLGPALAAGNTVVLKPAPTTPSSTLRLAELALAAGLPAGALNVVTGGAEVGSALVTDPGTDMISVTGSTGTGRAIMTAAAQSVKRVHLELGGKAPALVFADADIPAAARAIAMGATYNTGQDCTAATRVYVHRSRYADLVDQLRATLAGIRVGAPRDSATDIGPLVSVEQRDRVHGFVERARKAGARTVAGGELPDGPGAFYHPTLIVDAQQDSEIVQGEVFGPVLVVLPFDDEDEAVRLANDSRYGLASSIWTNDVGRSLRVGHRLDVGVTWVNDHLPIASEAPHGGVKGSGFGKDMSHEAILEYTVTRHFMIKHSVFEHPASGSDTSSFRPA</sequence>
<dbReference type="PROSITE" id="PS00687">
    <property type="entry name" value="ALDEHYDE_DEHYDR_GLU"/>
    <property type="match status" value="1"/>
</dbReference>
<dbReference type="Gene3D" id="3.40.605.10">
    <property type="entry name" value="Aldehyde Dehydrogenase, Chain A, domain 1"/>
    <property type="match status" value="1"/>
</dbReference>
<proteinExistence type="inferred from homology"/>
<dbReference type="Pfam" id="PF00171">
    <property type="entry name" value="Aldedh"/>
    <property type="match status" value="1"/>
</dbReference>
<dbReference type="Gene3D" id="3.40.309.10">
    <property type="entry name" value="Aldehyde Dehydrogenase, Chain A, domain 2"/>
    <property type="match status" value="1"/>
</dbReference>
<dbReference type="InterPro" id="IPR016163">
    <property type="entry name" value="Ald_DH_C"/>
</dbReference>
<dbReference type="STRING" id="235985.SAMN05414137_114153"/>
<organism evidence="7 8">
    <name type="scientific">Streptacidiphilus jiangxiensis</name>
    <dbReference type="NCBI Taxonomy" id="235985"/>
    <lineage>
        <taxon>Bacteria</taxon>
        <taxon>Bacillati</taxon>
        <taxon>Actinomycetota</taxon>
        <taxon>Actinomycetes</taxon>
        <taxon>Kitasatosporales</taxon>
        <taxon>Streptomycetaceae</taxon>
        <taxon>Streptacidiphilus</taxon>
    </lineage>
</organism>
<dbReference type="PANTHER" id="PTHR11699">
    <property type="entry name" value="ALDEHYDE DEHYDROGENASE-RELATED"/>
    <property type="match status" value="1"/>
</dbReference>
<feature type="active site" evidence="3">
    <location>
        <position position="251"/>
    </location>
</feature>
<feature type="domain" description="Aldehyde dehydrogenase" evidence="6">
    <location>
        <begin position="26"/>
        <end position="473"/>
    </location>
</feature>
<keyword evidence="8" id="KW-1185">Reference proteome</keyword>
<gene>
    <name evidence="7" type="ORF">SAMN05414137_114153</name>
</gene>